<name>D8S1G8_SELML</name>
<dbReference type="HOGENOM" id="CLU_1449978_0_0_1"/>
<evidence type="ECO:0000313" key="2">
    <source>
        <dbReference type="Proteomes" id="UP000001514"/>
    </source>
</evidence>
<protein>
    <submittedName>
        <fullName evidence="1">Uncharacterized protein</fullName>
    </submittedName>
</protein>
<dbReference type="KEGG" id="smo:SELMODRAFT_417132"/>
<proteinExistence type="predicted"/>
<evidence type="ECO:0000313" key="1">
    <source>
        <dbReference type="EMBL" id="EFJ21849.1"/>
    </source>
</evidence>
<dbReference type="InParanoid" id="D8S1G8"/>
<dbReference type="Gramene" id="EFJ21849">
    <property type="protein sequence ID" value="EFJ21849"/>
    <property type="gene ID" value="SELMODRAFT_417132"/>
</dbReference>
<organism evidence="2">
    <name type="scientific">Selaginella moellendorffii</name>
    <name type="common">Spikemoss</name>
    <dbReference type="NCBI Taxonomy" id="88036"/>
    <lineage>
        <taxon>Eukaryota</taxon>
        <taxon>Viridiplantae</taxon>
        <taxon>Streptophyta</taxon>
        <taxon>Embryophyta</taxon>
        <taxon>Tracheophyta</taxon>
        <taxon>Lycopodiopsida</taxon>
        <taxon>Selaginellales</taxon>
        <taxon>Selaginellaceae</taxon>
        <taxon>Selaginella</taxon>
    </lineage>
</organism>
<accession>D8S1G8</accession>
<dbReference type="EMBL" id="GL377598">
    <property type="protein sequence ID" value="EFJ21849.1"/>
    <property type="molecule type" value="Genomic_DNA"/>
</dbReference>
<sequence>MDWAARAKYYSNIAWLQPCCGRVNKVGASINPSVGADSGEAVIEEGPSLGVASRDTMIGEGSVLAVDDQVVVFYGVNPRLGVEDSAAARIGERNLENTEANPQCFSTDKASWEAVVRCVLCKGPVKGIGPTGIRRHFCSFYKEKEDIGCCTPDISLCRRPIQEFSEEFVSITRNNIETYNIKLVEFE</sequence>
<reference evidence="1 2" key="1">
    <citation type="journal article" date="2011" name="Science">
        <title>The Selaginella genome identifies genetic changes associated with the evolution of vascular plants.</title>
        <authorList>
            <person name="Banks J.A."/>
            <person name="Nishiyama T."/>
            <person name="Hasebe M."/>
            <person name="Bowman J.L."/>
            <person name="Gribskov M."/>
            <person name="dePamphilis C."/>
            <person name="Albert V.A."/>
            <person name="Aono N."/>
            <person name="Aoyama T."/>
            <person name="Ambrose B.A."/>
            <person name="Ashton N.W."/>
            <person name="Axtell M.J."/>
            <person name="Barker E."/>
            <person name="Barker M.S."/>
            <person name="Bennetzen J.L."/>
            <person name="Bonawitz N.D."/>
            <person name="Chapple C."/>
            <person name="Cheng C."/>
            <person name="Correa L.G."/>
            <person name="Dacre M."/>
            <person name="DeBarry J."/>
            <person name="Dreyer I."/>
            <person name="Elias M."/>
            <person name="Engstrom E.M."/>
            <person name="Estelle M."/>
            <person name="Feng L."/>
            <person name="Finet C."/>
            <person name="Floyd S.K."/>
            <person name="Frommer W.B."/>
            <person name="Fujita T."/>
            <person name="Gramzow L."/>
            <person name="Gutensohn M."/>
            <person name="Harholt J."/>
            <person name="Hattori M."/>
            <person name="Heyl A."/>
            <person name="Hirai T."/>
            <person name="Hiwatashi Y."/>
            <person name="Ishikawa M."/>
            <person name="Iwata M."/>
            <person name="Karol K.G."/>
            <person name="Koehler B."/>
            <person name="Kolukisaoglu U."/>
            <person name="Kubo M."/>
            <person name="Kurata T."/>
            <person name="Lalonde S."/>
            <person name="Li K."/>
            <person name="Li Y."/>
            <person name="Litt A."/>
            <person name="Lyons E."/>
            <person name="Manning G."/>
            <person name="Maruyama T."/>
            <person name="Michael T.P."/>
            <person name="Mikami K."/>
            <person name="Miyazaki S."/>
            <person name="Morinaga S."/>
            <person name="Murata T."/>
            <person name="Mueller-Roeber B."/>
            <person name="Nelson D.R."/>
            <person name="Obara M."/>
            <person name="Oguri Y."/>
            <person name="Olmstead R.G."/>
            <person name="Onodera N."/>
            <person name="Petersen B.L."/>
            <person name="Pils B."/>
            <person name="Prigge M."/>
            <person name="Rensing S.A."/>
            <person name="Riano-Pachon D.M."/>
            <person name="Roberts A.W."/>
            <person name="Sato Y."/>
            <person name="Scheller H.V."/>
            <person name="Schulz B."/>
            <person name="Schulz C."/>
            <person name="Shakirov E.V."/>
            <person name="Shibagaki N."/>
            <person name="Shinohara N."/>
            <person name="Shippen D.E."/>
            <person name="Soerensen I."/>
            <person name="Sotooka R."/>
            <person name="Sugimoto N."/>
            <person name="Sugita M."/>
            <person name="Sumikawa N."/>
            <person name="Tanurdzic M."/>
            <person name="Theissen G."/>
            <person name="Ulvskov P."/>
            <person name="Wakazuki S."/>
            <person name="Weng J.K."/>
            <person name="Willats W.W."/>
            <person name="Wipf D."/>
            <person name="Wolf P.G."/>
            <person name="Yang L."/>
            <person name="Zimmer A.D."/>
            <person name="Zhu Q."/>
            <person name="Mitros T."/>
            <person name="Hellsten U."/>
            <person name="Loque D."/>
            <person name="Otillar R."/>
            <person name="Salamov A."/>
            <person name="Schmutz J."/>
            <person name="Shapiro H."/>
            <person name="Lindquist E."/>
            <person name="Lucas S."/>
            <person name="Rokhsar D."/>
            <person name="Grigoriev I.V."/>
        </authorList>
    </citation>
    <scope>NUCLEOTIDE SEQUENCE [LARGE SCALE GENOMIC DNA]</scope>
</reference>
<gene>
    <name evidence="1" type="ORF">SELMODRAFT_417132</name>
</gene>
<dbReference type="Proteomes" id="UP000001514">
    <property type="component" value="Unassembled WGS sequence"/>
</dbReference>
<dbReference type="AlphaFoldDB" id="D8S1G8"/>
<keyword evidence="2" id="KW-1185">Reference proteome</keyword>